<evidence type="ECO:0000313" key="4">
    <source>
        <dbReference type="Proteomes" id="UP000284706"/>
    </source>
</evidence>
<dbReference type="InParanoid" id="A0A409WUA3"/>
<dbReference type="PANTHER" id="PTHR33104">
    <property type="entry name" value="SI:DKEY-29D5.2"/>
    <property type="match status" value="1"/>
</dbReference>
<gene>
    <name evidence="3" type="ORF">CVT26_003611</name>
</gene>
<dbReference type="PANTHER" id="PTHR33104:SF2">
    <property type="entry name" value="CXC3 LIKE CYSTEINE CLUSTER DOMAIN-CONTAINING PROTEIN"/>
    <property type="match status" value="1"/>
</dbReference>
<dbReference type="InterPro" id="IPR040521">
    <property type="entry name" value="KDZ"/>
</dbReference>
<dbReference type="OrthoDB" id="3257768at2759"/>
<evidence type="ECO:0000256" key="1">
    <source>
        <dbReference type="SAM" id="Coils"/>
    </source>
</evidence>
<dbReference type="Pfam" id="PF18758">
    <property type="entry name" value="KDZ"/>
    <property type="match status" value="1"/>
</dbReference>
<evidence type="ECO:0000313" key="3">
    <source>
        <dbReference type="EMBL" id="PPQ82041.1"/>
    </source>
</evidence>
<dbReference type="STRING" id="231916.A0A409WUA3"/>
<reference evidence="3 4" key="1">
    <citation type="journal article" date="2018" name="Evol. Lett.">
        <title>Horizontal gene cluster transfer increased hallucinogenic mushroom diversity.</title>
        <authorList>
            <person name="Reynolds H.T."/>
            <person name="Vijayakumar V."/>
            <person name="Gluck-Thaler E."/>
            <person name="Korotkin H.B."/>
            <person name="Matheny P.B."/>
            <person name="Slot J.C."/>
        </authorList>
    </citation>
    <scope>NUCLEOTIDE SEQUENCE [LARGE SCALE GENOMIC DNA]</scope>
    <source>
        <strain evidence="3 4">SRW20</strain>
    </source>
</reference>
<protein>
    <recommendedName>
        <fullName evidence="2">CxC2-like cysteine cluster KDZ transposase-associated domain-containing protein</fullName>
    </recommendedName>
</protein>
<evidence type="ECO:0000259" key="2">
    <source>
        <dbReference type="Pfam" id="PF18803"/>
    </source>
</evidence>
<keyword evidence="1" id="KW-0175">Coiled coil</keyword>
<organism evidence="3 4">
    <name type="scientific">Gymnopilus dilepis</name>
    <dbReference type="NCBI Taxonomy" id="231916"/>
    <lineage>
        <taxon>Eukaryota</taxon>
        <taxon>Fungi</taxon>
        <taxon>Dikarya</taxon>
        <taxon>Basidiomycota</taxon>
        <taxon>Agaricomycotina</taxon>
        <taxon>Agaricomycetes</taxon>
        <taxon>Agaricomycetidae</taxon>
        <taxon>Agaricales</taxon>
        <taxon>Agaricineae</taxon>
        <taxon>Hymenogastraceae</taxon>
        <taxon>Gymnopilus</taxon>
    </lineage>
</organism>
<dbReference type="InterPro" id="IPR041457">
    <property type="entry name" value="CxC2_KDZ-assoc"/>
</dbReference>
<keyword evidence="4" id="KW-1185">Reference proteome</keyword>
<dbReference type="Pfam" id="PF18803">
    <property type="entry name" value="CxC2"/>
    <property type="match status" value="1"/>
</dbReference>
<proteinExistence type="predicted"/>
<accession>A0A409WUA3</accession>
<feature type="domain" description="CxC2-like cysteine cluster KDZ transposase-associated" evidence="2">
    <location>
        <begin position="187"/>
        <end position="291"/>
    </location>
</feature>
<feature type="coiled-coil region" evidence="1">
    <location>
        <begin position="723"/>
        <end position="764"/>
    </location>
</feature>
<dbReference type="EMBL" id="NHYE01004800">
    <property type="protein sequence ID" value="PPQ82041.1"/>
    <property type="molecule type" value="Genomic_DNA"/>
</dbReference>
<dbReference type="Proteomes" id="UP000284706">
    <property type="component" value="Unassembled WGS sequence"/>
</dbReference>
<dbReference type="AlphaFoldDB" id="A0A409WUA3"/>
<comment type="caution">
    <text evidence="3">The sequence shown here is derived from an EMBL/GenBank/DDBJ whole genome shotgun (WGS) entry which is preliminary data.</text>
</comment>
<name>A0A409WUA3_9AGAR</name>
<sequence length="1065" mass="122828">MKRSRRYDADFNISGDEDTNIAADCHASSGNITYSCVNSTTKRARKASETTMNKIFGQPLSMGQDSMGQESMGQSFALQERPVHVSPANDSGEQRSEWHPRCKQGASVTMSAFSKELPMLHKALFSKEYHRDIGAQCECGLKEAKYRCRSCTQQYLRCRSCIVKDHHLSVWHHLEEWLGTHFGRVSLSSLGYRHRLGHDGKRCPHRSETSPARRMTIIHTNGFHEVFVEFCACNNSLKQPYQLIDADLFPATLDKPETAFTLEILDTFQKISLRSKITIYDYHRSLQEMTSSVLAEEVPNRYHEFGQVFRVWNHITQIRRSGQCHDFDEVFPYRRQGSMTVRCPACPEVHVNVDKKTIEEAREDETHKYTLFLSIDGNFKLRRKNKRGDPDDVSLNDGRGYFVPSLPYAKYLDHTKNECEDDLYQDNACGHLRALKFRNALRYKNSDVSGVIIVQCARHGFYQPEGMADLKRGEAFRNTDYALARALSDAQDQRWIMVTYDIWCSYHKKLPLRFRKWFSDMLPMISKIRGAIPKMHIKNHEVNCQYCWALNYLKYSGETAGELIEACHSEQNGAAASTKEQNPGHRHDSLDGIVNYWNWTKFRTMGKIFYTKSVFSAIVDTFAALLLYRAFIRCLDTLKTREKQFLGLTARLDLSLVRRWEAMDDTPRVINKEVQSVHRPAFGKGPPTLAQTFEKLLKEECARNKAGINGVGMTENISKALEIEEMQLDVKELQRACNKSEAAMERLLASRESLQDELDKWRAQQLLIFPKLGDVYYSKVSGSVFQLDPENEPLLLPSNFSETHRMYLDLEIGGNIEKELRKGRAHERLDNVRTAIQTYNHHVAIKAKEVRSQRHITRSQGILDGLREDIRKPARYYNKILTGLWDLGHPRNDSVLRVLQDADLWAKNTALPAKLGDSRLQDPWIWHTACPAGTSTAERASFQRESEASFIDLLLFGMMKTVQVDRVKYFRDRSLRDRAREEHAILEEEFERTIRSYNALQDAWKRQAGKASCRGSTAYAYKQAGMLERLSQHCIKQRARATQKAEDFDRWWVVLNPTSLVLPLR</sequence>